<dbReference type="AlphaFoldDB" id="A0A7X2NKB8"/>
<proteinExistence type="predicted"/>
<dbReference type="Proteomes" id="UP000429958">
    <property type="component" value="Unassembled WGS sequence"/>
</dbReference>
<feature type="transmembrane region" description="Helical" evidence="1">
    <location>
        <begin position="49"/>
        <end position="71"/>
    </location>
</feature>
<protein>
    <submittedName>
        <fullName evidence="2">Uncharacterized protein</fullName>
    </submittedName>
</protein>
<name>A0A7X2NKB8_9CLOT</name>
<reference evidence="2 3" key="1">
    <citation type="submission" date="2019-08" db="EMBL/GenBank/DDBJ databases">
        <title>In-depth cultivation of the pig gut microbiome towards novel bacterial diversity and tailored functional studies.</title>
        <authorList>
            <person name="Wylensek D."/>
            <person name="Hitch T.C.A."/>
            <person name="Clavel T."/>
        </authorList>
    </citation>
    <scope>NUCLEOTIDE SEQUENCE [LARGE SCALE GENOMIC DNA]</scope>
    <source>
        <strain evidence="2 3">WCA-389-WT-23D1</strain>
    </source>
</reference>
<keyword evidence="1" id="KW-1133">Transmembrane helix</keyword>
<accession>A0A7X2NKB8</accession>
<evidence type="ECO:0000313" key="3">
    <source>
        <dbReference type="Proteomes" id="UP000429958"/>
    </source>
</evidence>
<keyword evidence="1" id="KW-0812">Transmembrane</keyword>
<sequence length="215" mass="25451">MKKRSFLKTFYELYSETIYTIMEIIGGIILLYLNFYFLKRFDRWPTIEIVIYSTLGLLLELLGVILCITICDMIKDVYKTVNDVRHIQILPRTVNELRSCGCNSQPSVALFYVTKLMRLPQMPLGMSCKRFVRHQADTILDQFPLFPSEYTNTENEMVTEKDVRTLIEHTLPVCDSDMNKVKEFYQRIKPTTTTEFQKYMENWLMEYEDKSPANK</sequence>
<keyword evidence="3" id="KW-1185">Reference proteome</keyword>
<dbReference type="RefSeq" id="WP_154471923.1">
    <property type="nucleotide sequence ID" value="NZ_VUMD01000006.1"/>
</dbReference>
<evidence type="ECO:0000313" key="2">
    <source>
        <dbReference type="EMBL" id="MSS36479.1"/>
    </source>
</evidence>
<keyword evidence="1" id="KW-0472">Membrane</keyword>
<comment type="caution">
    <text evidence="2">The sequence shown here is derived from an EMBL/GenBank/DDBJ whole genome shotgun (WGS) entry which is preliminary data.</text>
</comment>
<feature type="transmembrane region" description="Helical" evidence="1">
    <location>
        <begin position="20"/>
        <end position="37"/>
    </location>
</feature>
<gene>
    <name evidence="2" type="ORF">FYJ39_07830</name>
</gene>
<organism evidence="2 3">
    <name type="scientific">Clostridium porci</name>
    <dbReference type="NCBI Taxonomy" id="2605778"/>
    <lineage>
        <taxon>Bacteria</taxon>
        <taxon>Bacillati</taxon>
        <taxon>Bacillota</taxon>
        <taxon>Clostridia</taxon>
        <taxon>Eubacteriales</taxon>
        <taxon>Clostridiaceae</taxon>
        <taxon>Clostridium</taxon>
    </lineage>
</organism>
<evidence type="ECO:0000256" key="1">
    <source>
        <dbReference type="SAM" id="Phobius"/>
    </source>
</evidence>
<dbReference type="EMBL" id="VUMD01000006">
    <property type="protein sequence ID" value="MSS36479.1"/>
    <property type="molecule type" value="Genomic_DNA"/>
</dbReference>